<feature type="region of interest" description="Disordered" evidence="1">
    <location>
        <begin position="367"/>
        <end position="388"/>
    </location>
</feature>
<dbReference type="EMBL" id="CP009888">
    <property type="protein sequence ID" value="AIY65956.1"/>
    <property type="molecule type" value="Genomic_DNA"/>
</dbReference>
<dbReference type="RefSeq" id="WP_038642338.1">
    <property type="nucleotide sequence ID" value="NZ_CP009888.1"/>
</dbReference>
<dbReference type="OrthoDB" id="7065766at2"/>
<dbReference type="KEGG" id="pseo:OM33_13085"/>
<dbReference type="eggNOG" id="ENOG502ZC3S">
    <property type="taxonomic scope" value="Bacteria"/>
</dbReference>
<reference evidence="2 3" key="1">
    <citation type="submission" date="2014-11" db="EMBL/GenBank/DDBJ databases">
        <title>Complete Genome Sequence of Pseudoalteromonas sp. Strain OCN003 Isolated from Kaneohe Bay, Oahu, Hawaii.</title>
        <authorList>
            <person name="Beurmann S."/>
            <person name="Videau P."/>
            <person name="Ushijima B."/>
            <person name="Smith A.M."/>
            <person name="Aeby G.S."/>
            <person name="Callahan S.M."/>
            <person name="Belcaid M."/>
        </authorList>
    </citation>
    <scope>NUCLEOTIDE SEQUENCE [LARGE SCALE GENOMIC DNA]</scope>
    <source>
        <strain evidence="2 3">OCN003</strain>
    </source>
</reference>
<evidence type="ECO:0000313" key="3">
    <source>
        <dbReference type="Proteomes" id="UP000030341"/>
    </source>
</evidence>
<gene>
    <name evidence="2" type="ORF">OM33_13085</name>
</gene>
<dbReference type="HOGENOM" id="CLU_711466_0_0_6"/>
<accession>A0A0A7EIR8</accession>
<name>A0A0A7EIR8_9GAMM</name>
<dbReference type="AlphaFoldDB" id="A0A0A7EIR8"/>
<keyword evidence="3" id="KW-1185">Reference proteome</keyword>
<evidence type="ECO:0000313" key="2">
    <source>
        <dbReference type="EMBL" id="AIY65956.1"/>
    </source>
</evidence>
<proteinExistence type="predicted"/>
<dbReference type="Proteomes" id="UP000030341">
    <property type="component" value="Chromosome 1"/>
</dbReference>
<organism evidence="2 3">
    <name type="scientific">Pseudoalteromonas piratica</name>
    <dbReference type="NCBI Taxonomy" id="1348114"/>
    <lineage>
        <taxon>Bacteria</taxon>
        <taxon>Pseudomonadati</taxon>
        <taxon>Pseudomonadota</taxon>
        <taxon>Gammaproteobacteria</taxon>
        <taxon>Alteromonadales</taxon>
        <taxon>Pseudoalteromonadaceae</taxon>
        <taxon>Pseudoalteromonas</taxon>
    </lineage>
</organism>
<protein>
    <submittedName>
        <fullName evidence="2">Uncharacterized protein</fullName>
    </submittedName>
</protein>
<evidence type="ECO:0000256" key="1">
    <source>
        <dbReference type="SAM" id="MobiDB-lite"/>
    </source>
</evidence>
<sequence>MPIDSEAAPLAGHPLIGIEVEGVGSVSSRWNNEDIIQAANFHDVFKRTPLVRSRSFANFRGVYITPEDSDNFGKSSPAELVSKPHRIDDLNLLRLRNSVWKALGPRGVRTGQNTFNYGGNRTTENRWGKFRPSSIGGSLQTTVGIGVHRLLSNNANRRENCIKMLVGDRRKQRIVIALAEAAVTAQQELFAAGAALWHHRNIPQIQIEGLRLSLFLAFINVALTQSNRLGGGGSGWAKDALGANFKGFSSFIGTGTNNSNGILKLGARAMTYNDSDLLARIRAVRGNGTITQAINDHVNDTNNQLLSLIGQRGLSIQTAVEQWNAIANITHNGHLYTVVECREKTSKVNINMCTFLNAEKKDVSETSRSGLSHARTFRTSIRNHLGHP</sequence>